<protein>
    <submittedName>
        <fullName evidence="5">Uncharacterized protein LOC102800958</fullName>
    </submittedName>
</protein>
<feature type="domain" description="Histidine-specific methyltransferase SAM-dependent" evidence="3">
    <location>
        <begin position="2"/>
        <end position="149"/>
    </location>
</feature>
<dbReference type="Proteomes" id="UP000694865">
    <property type="component" value="Unplaced"/>
</dbReference>
<gene>
    <name evidence="5" type="primary">LOC102800958</name>
</gene>
<keyword evidence="1" id="KW-0489">Methyltransferase</keyword>
<evidence type="ECO:0000313" key="4">
    <source>
        <dbReference type="Proteomes" id="UP000694865"/>
    </source>
</evidence>
<dbReference type="InterPro" id="IPR051128">
    <property type="entry name" value="EgtD_Methyltrsf_superfamily"/>
</dbReference>
<evidence type="ECO:0000256" key="1">
    <source>
        <dbReference type="ARBA" id="ARBA00022603"/>
    </source>
</evidence>
<name>A0ABM0M756_SACKO</name>
<evidence type="ECO:0000256" key="2">
    <source>
        <dbReference type="ARBA" id="ARBA00022679"/>
    </source>
</evidence>
<dbReference type="RefSeq" id="XP_006815847.1">
    <property type="nucleotide sequence ID" value="XM_006815784.1"/>
</dbReference>
<evidence type="ECO:0000259" key="3">
    <source>
        <dbReference type="Pfam" id="PF10017"/>
    </source>
</evidence>
<dbReference type="PANTHER" id="PTHR43397">
    <property type="entry name" value="ERGOTHIONEINE BIOSYNTHESIS PROTEIN 1"/>
    <property type="match status" value="1"/>
</dbReference>
<reference evidence="5" key="1">
    <citation type="submission" date="2025-08" db="UniProtKB">
        <authorList>
            <consortium name="RefSeq"/>
        </authorList>
    </citation>
    <scope>IDENTIFICATION</scope>
    <source>
        <tissue evidence="5">Testes</tissue>
    </source>
</reference>
<keyword evidence="4" id="KW-1185">Reference proteome</keyword>
<organism evidence="4 5">
    <name type="scientific">Saccoglossus kowalevskii</name>
    <name type="common">Acorn worm</name>
    <dbReference type="NCBI Taxonomy" id="10224"/>
    <lineage>
        <taxon>Eukaryota</taxon>
        <taxon>Metazoa</taxon>
        <taxon>Hemichordata</taxon>
        <taxon>Enteropneusta</taxon>
        <taxon>Harrimaniidae</taxon>
        <taxon>Saccoglossus</taxon>
    </lineage>
</organism>
<dbReference type="InterPro" id="IPR019257">
    <property type="entry name" value="MeTrfase_dom"/>
</dbReference>
<keyword evidence="2" id="KW-0808">Transferase</keyword>
<proteinExistence type="predicted"/>
<dbReference type="Pfam" id="PF10017">
    <property type="entry name" value="Methyltransf_33"/>
    <property type="match status" value="1"/>
</dbReference>
<sequence length="153" mass="18182">MGSNDRLLIGIDIKQNEDEQVRNYSHVTFGNFISNLLTRLNREYGADFNMDKFRIYTKYVMSENMDTFIKRPQYIKIGFQSTCEQVVYLRRLDLKIHLNKGEVIYGHEPENLSIKWNWEQFEDVMNKSGFAVEKKWSDDQQSFGVALMKKVYT</sequence>
<dbReference type="PANTHER" id="PTHR43397:SF1">
    <property type="entry name" value="ERGOTHIONEINE BIOSYNTHESIS PROTEIN 1"/>
    <property type="match status" value="1"/>
</dbReference>
<evidence type="ECO:0000313" key="5">
    <source>
        <dbReference type="RefSeq" id="XP_006815847.1"/>
    </source>
</evidence>
<accession>A0ABM0M756</accession>
<dbReference type="GeneID" id="102800958"/>